<dbReference type="GeneID" id="9951601"/>
<proteinExistence type="predicted"/>
<protein>
    <submittedName>
        <fullName evidence="1">Uncharacterized protein</fullName>
    </submittedName>
</protein>
<dbReference type="EMBL" id="JH712163">
    <property type="protein sequence ID" value="EFO14396.1"/>
    <property type="molecule type" value="Genomic_DNA"/>
</dbReference>
<reference evidence="1" key="1">
    <citation type="submission" date="2012-04" db="EMBL/GenBank/DDBJ databases">
        <title>The Genome Sequence of Loa loa.</title>
        <authorList>
            <consortium name="The Broad Institute Genome Sequencing Platform"/>
            <consortium name="Broad Institute Genome Sequencing Center for Infectious Disease"/>
            <person name="Nutman T.B."/>
            <person name="Fink D.L."/>
            <person name="Russ C."/>
            <person name="Young S."/>
            <person name="Zeng Q."/>
            <person name="Gargeya S."/>
            <person name="Alvarado L."/>
            <person name="Berlin A."/>
            <person name="Chapman S.B."/>
            <person name="Chen Z."/>
            <person name="Freedman E."/>
            <person name="Gellesch M."/>
            <person name="Goldberg J."/>
            <person name="Griggs A."/>
            <person name="Gujja S."/>
            <person name="Heilman E.R."/>
            <person name="Heiman D."/>
            <person name="Howarth C."/>
            <person name="Mehta T."/>
            <person name="Neiman D."/>
            <person name="Pearson M."/>
            <person name="Roberts A."/>
            <person name="Saif S."/>
            <person name="Shea T."/>
            <person name="Shenoy N."/>
            <person name="Sisk P."/>
            <person name="Stolte C."/>
            <person name="Sykes S."/>
            <person name="White J."/>
            <person name="Yandava C."/>
            <person name="Haas B."/>
            <person name="Henn M.R."/>
            <person name="Nusbaum C."/>
            <person name="Birren B."/>
        </authorList>
    </citation>
    <scope>NUCLEOTIDE SEQUENCE [LARGE SCALE GENOMIC DNA]</scope>
</reference>
<dbReference type="AlphaFoldDB" id="A0A1S0TJN2"/>
<feature type="non-terminal residue" evidence="1">
    <location>
        <position position="63"/>
    </location>
</feature>
<gene>
    <name evidence="1" type="ORF">LOAG_14123</name>
</gene>
<dbReference type="CTD" id="9951601"/>
<dbReference type="KEGG" id="loa:LOAG_14123"/>
<accession>A0A1S0TJN2</accession>
<dbReference type="InParanoid" id="A0A1S0TJN2"/>
<name>A0A1S0TJN2_LOALO</name>
<sequence>MMLQRIMVDLDKENDIHIRYRIGGSSFNLWRQTAHTKTTNHSVRELIFVCDEAFVAHKETALQ</sequence>
<evidence type="ECO:0000313" key="1">
    <source>
        <dbReference type="EMBL" id="EFO14396.1"/>
    </source>
</evidence>
<organism evidence="1">
    <name type="scientific">Loa loa</name>
    <name type="common">Eye worm</name>
    <name type="synonym">Filaria loa</name>
    <dbReference type="NCBI Taxonomy" id="7209"/>
    <lineage>
        <taxon>Eukaryota</taxon>
        <taxon>Metazoa</taxon>
        <taxon>Ecdysozoa</taxon>
        <taxon>Nematoda</taxon>
        <taxon>Chromadorea</taxon>
        <taxon>Rhabditida</taxon>
        <taxon>Spirurina</taxon>
        <taxon>Spiruromorpha</taxon>
        <taxon>Filarioidea</taxon>
        <taxon>Onchocercidae</taxon>
        <taxon>Loa</taxon>
    </lineage>
</organism>
<dbReference type="RefSeq" id="XP_003149673.1">
    <property type="nucleotide sequence ID" value="XM_003149625.1"/>
</dbReference>